<dbReference type="EMBL" id="JANBUY010000042">
    <property type="protein sequence ID" value="KAJ2866227.1"/>
    <property type="molecule type" value="Genomic_DNA"/>
</dbReference>
<evidence type="ECO:0000256" key="3">
    <source>
        <dbReference type="ARBA" id="ARBA00022679"/>
    </source>
</evidence>
<feature type="compositionally biased region" description="Basic and acidic residues" evidence="11">
    <location>
        <begin position="2035"/>
        <end position="2044"/>
    </location>
</feature>
<dbReference type="Proteomes" id="UP001140074">
    <property type="component" value="Unassembled WGS sequence"/>
</dbReference>
<evidence type="ECO:0000256" key="4">
    <source>
        <dbReference type="ARBA" id="ARBA00022723"/>
    </source>
</evidence>
<comment type="similarity">
    <text evidence="8 10">Belongs to the E3 ubiquitin-protein ligase UBR1-like family.</text>
</comment>
<evidence type="ECO:0000256" key="11">
    <source>
        <dbReference type="SAM" id="MobiDB-lite"/>
    </source>
</evidence>
<dbReference type="GO" id="GO:0016567">
    <property type="term" value="P:protein ubiquitination"/>
    <property type="evidence" value="ECO:0007669"/>
    <property type="project" value="UniProtKB-UniRule"/>
</dbReference>
<feature type="region of interest" description="Disordered" evidence="11">
    <location>
        <begin position="1765"/>
        <end position="1823"/>
    </location>
</feature>
<feature type="compositionally biased region" description="Low complexity" evidence="11">
    <location>
        <begin position="1938"/>
        <end position="1947"/>
    </location>
</feature>
<dbReference type="Pfam" id="PF22960">
    <property type="entry name" value="WHD_UBR1"/>
    <property type="match status" value="1"/>
</dbReference>
<dbReference type="GO" id="GO:0008270">
    <property type="term" value="F:zinc ion binding"/>
    <property type="evidence" value="ECO:0007669"/>
    <property type="project" value="UniProtKB-UniRule"/>
</dbReference>
<feature type="compositionally biased region" description="Basic and acidic residues" evidence="11">
    <location>
        <begin position="535"/>
        <end position="550"/>
    </location>
</feature>
<dbReference type="SUPFAM" id="SSF46785">
    <property type="entry name" value="Winged helix' DNA-binding domain"/>
    <property type="match status" value="1"/>
</dbReference>
<dbReference type="InterPro" id="IPR003769">
    <property type="entry name" value="ClpS_core"/>
</dbReference>
<evidence type="ECO:0000256" key="8">
    <source>
        <dbReference type="ARBA" id="ARBA00046341"/>
    </source>
</evidence>
<comment type="function">
    <text evidence="10">Ubiquitin ligase protein which is a component of the N-end rule pathway. Recognizes and binds to proteins bearing specific N-terminal residues that are destabilizing according to the N-end rule, leading to their ubiquitination and subsequent degradation.</text>
</comment>
<dbReference type="InterPro" id="IPR014719">
    <property type="entry name" value="Ribosomal_bL12_C/ClpS-like"/>
</dbReference>
<evidence type="ECO:0000256" key="9">
    <source>
        <dbReference type="PROSITE-ProRule" id="PRU00508"/>
    </source>
</evidence>
<evidence type="ECO:0000259" key="12">
    <source>
        <dbReference type="PROSITE" id="PS51157"/>
    </source>
</evidence>
<accession>A0A9W8M7F2</accession>
<dbReference type="EC" id="2.3.2.27" evidence="10"/>
<keyword evidence="6 10" id="KW-0833">Ubl conjugation pathway</keyword>
<dbReference type="Gene3D" id="3.30.1390.10">
    <property type="match status" value="1"/>
</dbReference>
<dbReference type="GO" id="GO:0061630">
    <property type="term" value="F:ubiquitin protein ligase activity"/>
    <property type="evidence" value="ECO:0007669"/>
    <property type="project" value="UniProtKB-UniRule"/>
</dbReference>
<dbReference type="SMART" id="SM00396">
    <property type="entry name" value="ZnF_UBR1"/>
    <property type="match status" value="1"/>
</dbReference>
<comment type="catalytic activity">
    <reaction evidence="1 10">
        <text>S-ubiquitinyl-[E2 ubiquitin-conjugating enzyme]-L-cysteine + [acceptor protein]-L-lysine = [E2 ubiquitin-conjugating enzyme]-L-cysteine + N(6)-ubiquitinyl-[acceptor protein]-L-lysine.</text>
        <dbReference type="EC" id="2.3.2.27"/>
    </reaction>
</comment>
<feature type="compositionally biased region" description="Low complexity" evidence="11">
    <location>
        <begin position="1768"/>
        <end position="1778"/>
    </location>
</feature>
<protein>
    <recommendedName>
        <fullName evidence="10">E3 ubiquitin-protein ligase</fullName>
        <ecNumber evidence="10">2.3.2.27</ecNumber>
    </recommendedName>
</protein>
<keyword evidence="5 10" id="KW-0863">Zinc-finger</keyword>
<dbReference type="PANTHER" id="PTHR21497:SF24">
    <property type="entry name" value="E3 UBIQUITIN-PROTEIN LIGASE UBR1"/>
    <property type="match status" value="1"/>
</dbReference>
<dbReference type="Pfam" id="PF02617">
    <property type="entry name" value="ClpS"/>
    <property type="match status" value="1"/>
</dbReference>
<proteinExistence type="inferred from homology"/>
<feature type="zinc finger region" description="UBR-type" evidence="9">
    <location>
        <begin position="135"/>
        <end position="207"/>
    </location>
</feature>
<gene>
    <name evidence="13" type="primary">UBR1</name>
    <name evidence="13" type="ORF">GGH94_001682</name>
</gene>
<evidence type="ECO:0000256" key="1">
    <source>
        <dbReference type="ARBA" id="ARBA00000900"/>
    </source>
</evidence>
<dbReference type="InterPro" id="IPR039164">
    <property type="entry name" value="UBR1-like"/>
</dbReference>
<feature type="compositionally biased region" description="Acidic residues" evidence="11">
    <location>
        <begin position="444"/>
        <end position="465"/>
    </location>
</feature>
<dbReference type="InterPro" id="IPR044046">
    <property type="entry name" value="E3_ligase_UBR-like_C"/>
</dbReference>
<feature type="compositionally biased region" description="Polar residues" evidence="11">
    <location>
        <begin position="2024"/>
        <end position="2033"/>
    </location>
</feature>
<keyword evidence="3 10" id="KW-0808">Transferase</keyword>
<name>A0A9W8M7F2_9FUNG</name>
<evidence type="ECO:0000256" key="6">
    <source>
        <dbReference type="ARBA" id="ARBA00022786"/>
    </source>
</evidence>
<dbReference type="CDD" id="cd19673">
    <property type="entry name" value="UBR-box_UBR3"/>
    <property type="match status" value="1"/>
</dbReference>
<feature type="compositionally biased region" description="Polar residues" evidence="11">
    <location>
        <begin position="467"/>
        <end position="479"/>
    </location>
</feature>
<dbReference type="PANTHER" id="PTHR21497">
    <property type="entry name" value="UBIQUITIN LIGASE E3 ALPHA-RELATED"/>
    <property type="match status" value="1"/>
</dbReference>
<dbReference type="GO" id="GO:0005737">
    <property type="term" value="C:cytoplasm"/>
    <property type="evidence" value="ECO:0007669"/>
    <property type="project" value="TreeGrafter"/>
</dbReference>
<dbReference type="InterPro" id="IPR036390">
    <property type="entry name" value="WH_DNA-bd_sf"/>
</dbReference>
<keyword evidence="14" id="KW-1185">Reference proteome</keyword>
<evidence type="ECO:0000313" key="14">
    <source>
        <dbReference type="Proteomes" id="UP001140074"/>
    </source>
</evidence>
<dbReference type="Pfam" id="PF18995">
    <property type="entry name" value="PRT6_C"/>
    <property type="match status" value="2"/>
</dbReference>
<dbReference type="GO" id="GO:0071596">
    <property type="term" value="P:ubiquitin-dependent protein catabolic process via the N-end rule pathway"/>
    <property type="evidence" value="ECO:0007669"/>
    <property type="project" value="UniProtKB-UniRule"/>
</dbReference>
<feature type="compositionally biased region" description="Acidic residues" evidence="11">
    <location>
        <begin position="2045"/>
        <end position="2063"/>
    </location>
</feature>
<feature type="compositionally biased region" description="Polar residues" evidence="11">
    <location>
        <begin position="1794"/>
        <end position="1822"/>
    </location>
</feature>
<feature type="region of interest" description="Disordered" evidence="11">
    <location>
        <begin position="2021"/>
        <end position="2063"/>
    </location>
</feature>
<evidence type="ECO:0000256" key="10">
    <source>
        <dbReference type="RuleBase" id="RU366018"/>
    </source>
</evidence>
<dbReference type="InterPro" id="IPR055194">
    <property type="entry name" value="UBR1-like_WH"/>
</dbReference>
<feature type="region of interest" description="Disordered" evidence="11">
    <location>
        <begin position="1592"/>
        <end position="1622"/>
    </location>
</feature>
<dbReference type="Pfam" id="PF02207">
    <property type="entry name" value="zf-UBR"/>
    <property type="match status" value="1"/>
</dbReference>
<evidence type="ECO:0000256" key="2">
    <source>
        <dbReference type="ARBA" id="ARBA00004906"/>
    </source>
</evidence>
<feature type="compositionally biased region" description="Polar residues" evidence="11">
    <location>
        <begin position="1602"/>
        <end position="1618"/>
    </location>
</feature>
<organism evidence="13 14">
    <name type="scientific">Coemansia aciculifera</name>
    <dbReference type="NCBI Taxonomy" id="417176"/>
    <lineage>
        <taxon>Eukaryota</taxon>
        <taxon>Fungi</taxon>
        <taxon>Fungi incertae sedis</taxon>
        <taxon>Zoopagomycota</taxon>
        <taxon>Kickxellomycotina</taxon>
        <taxon>Kickxellomycetes</taxon>
        <taxon>Kickxellales</taxon>
        <taxon>Kickxellaceae</taxon>
        <taxon>Coemansia</taxon>
    </lineage>
</organism>
<dbReference type="Gene3D" id="1.10.10.2670">
    <property type="entry name" value="E3 ubiquitin-protein ligase"/>
    <property type="match status" value="1"/>
</dbReference>
<keyword evidence="7 10" id="KW-0862">Zinc</keyword>
<dbReference type="Gene3D" id="2.10.110.30">
    <property type="match status" value="1"/>
</dbReference>
<reference evidence="13" key="1">
    <citation type="submission" date="2022-07" db="EMBL/GenBank/DDBJ databases">
        <title>Phylogenomic reconstructions and comparative analyses of Kickxellomycotina fungi.</title>
        <authorList>
            <person name="Reynolds N.K."/>
            <person name="Stajich J.E."/>
            <person name="Barry K."/>
            <person name="Grigoriev I.V."/>
            <person name="Crous P."/>
            <person name="Smith M.E."/>
        </authorList>
    </citation>
    <scope>NUCLEOTIDE SEQUENCE</scope>
    <source>
        <strain evidence="13">RSA 476</strain>
    </source>
</reference>
<dbReference type="GO" id="GO:0000151">
    <property type="term" value="C:ubiquitin ligase complex"/>
    <property type="evidence" value="ECO:0007669"/>
    <property type="project" value="TreeGrafter"/>
</dbReference>
<sequence>MDSAPSEAGATGHAGGYRAGARTDINSAPPPMTPEIEEALGRAAAGSQPSESFIDQPYSIELQEYLNRAPKEYDYMLTPTARKDILQRVSWYLLSKDNRLADLVPLDERTGGAPREELQDEFEVPIEYTEVRRGQPCGHVFKRGEGVYRCKNCSMDDTCVLCTRCFQATDHSGHDTSFSVNSGTGGCCDCGDPEAWKIPLRCRHHSSLDELEEAGLDPIISSAGAPFVSGYNNNECPSSVRRSIELTIAVVLEFILETFATSPVNLNPQFDESSIMEDARNASFAIGDDEPQTKFAVVLWNDEVHSFQDVIDQCTEALQCSMVEAKRIAETVDASGRDVLRVSTSIPELIDIATTMTNVSLSISIRAARDVFREQLSASLLIWLRDLACCKFRPLARVFHGKINNEIRAEISHQLCLRWVAPYRSGYLADILERQYNFALPESEYGDDDDAMDVDEYDEPEDNDYEGTSSAAHDTSETSVHGDGAHQSSFGGSQHAHASVPHMPSAEGTGNVASALPDAVDDNAHGGRGRRRRRSDSDDMLRQQGEERASPRGFNAPAATLGGGQSVEGSPPSLWLAETSARNNNASIVPTIHAAMGAAADAVDAARSSLARIMRPSAASGFPQHSMVPGGFPHSVMTHADYASEAPSHGHMQELLEQQDPDMTCDFSTRQWIQRVLRGCGQQRLDWFLIFDLQLWKEVRSGLRELYMATLMLDSRYKMKIALTFARNYPRLSRAFLIQDRAPEHSVLLFSVQLFTAPTLSASLVDHHRFMYIILDVLKSFFVQPTPMFLQRHGVILCDTDSFRNRRYFHVFHDMRYLAGTPQVRNWVSSKHSFLATYVGFIGLFQGMNPNRRAVLQHVEFEADTWVNAFNVTLQVAKSCRQFAECYGISARDLFFAMRGTLRKLHHTVLLMAEENCSFIIRNAQDNNYLPQNIGNTMNSGPDISDSVQIGFTTHLLSTLWGKFYEVVQYDVSSNPVSFHHPLHWFMAELCQHVKHLTDDRARDFGFASIRDMVFSAFDTSLDSALEGATSGLGGSGGQAGPLYAMSATDIPHAQRELLRILDYPIRVCVVMAQIRAGLWVRNGYVIRMQSHHYREVSLRENTYDQDIVMIQFFLSIWPDTDHILMTLLDRFGLYDWFSGRPLGSRVYEPFHLQYMVEEFLNLLIVVVSERHIATGKNPLDLARREIVHGCLSPISYSELSKKIPERLAEHTEFDNLLQQMADYRAPVSVMDFGLYELKDDYLDEVDPYFIHYSRNQREEVEELLKERLKKRMRKNGGDVDEVPAFIPSKLEHIRFGPFQRVGMVLHTPLACQVLFYALLHATHTANDQLSETMVDEALQLIVLALEDGRRGAVAREIGGLDLADPGNGQPCDRGGLWRYALEQGYPSGRGAPMNLLGLVLTLGLKPEMKQWKPKLDYIYKLFREGGPRIVSCIDDYYAHLEATPMGSRVLKSAMEETKAAERKKQAARARQAAILAEFASRQQNFLSQFGEEFDDLSDDDNANASNAAAASAAALDKGKGKDADMARVHRPLWSTPSGSCIVCQEECDGAKSYGVLSLVQASRAVRTAPLADAAHVIDILRLPGGLDSTILDSSAVPPQSPDETSTMSSAKSSGLSRTSDHLGTANKVAAGAYGAPSGLKGFPVLYHERGMAASTCGHLMHVRCFMQYCQGVEAKRQQQPTRNHPENLHRKEYLCPLCKSLGNVLLPALPHVVDYDPLVAADRCPERFSYPAAEQPTASAALFEDWLKGEWKAFGEVLSLVSGNQGPPATATAPTTTLDSMGHGNKAPATDGGLTSSTGVDGPSSSYTTASSARPQSTMSAEESVASGLAAMLRNPGSFPFNFADGLTDSIPRLDDLLRNAPRLPGGFSLQTLLSRFLPHLAGGALGAAPGPERLILPLSRYVRWTADRHYAEHGYYQGNHSRRHLQDRLDAAGNESSRCSSPDSSNPATGHTHQAPTAPRTPDRMTSEQEAKLREHMEAFQFMYTRLFDVLQSVQRDNHVGLPAANLFEHLTKGKERVSPSVLVTQSTSPVLKSERPSGHGLEEEEAGEDDDEDDEDDDDDDYEFKAMAAAPTRNGGFMPEQPLGSLPPLLQNIVDHLRMFGSTGAMPGAGIQSLANNGGGGGGMPAQLPKVLNQPYPFDRAVGALFAHTVEVLELAQRGVRNPPVFDHEDSRTLPSGTLSDAIPEAHAVFMHSLGKIAELQYRTVFRPATEIARANVDSSDPQVASVAPSQRLRQLVSESQAVLSASSLAHPLSTATMQTDILARTRLEMLKDISYTLAPLSGQRIIRPLESVAEQSRWTTGSEGMPSKPFLMQDTFAAFTDISLSLVMPFGVDVWHLVRLFFTAELVRACVAVGDSLLGEYTGAPKALRVAQAPPADINKAPPSAVSVAVLPSTTTTAAIATATESDQAEGQVPQPWVDAPEARDVKLLSVLSNGSDATLLDSSAPGIHALVIWATRQMQGPEEDNTTLERLRTAVHPVTVTKLVATLILPFLRRVALVFYLQYGVDIAREAPWLHAERQTVLSLDDNPQVLPQTDSECARLLKLLNLPDLHHILDIESQPTMRVAAEGWLRELRAFRRRHTSAMSLGAGYTMAVPISMPTLYSLVDLPDRFEVLFERSAKAFCPRCNSIPSDPALCLLCGGFVCAQSFCCEEDGIGECNMHMKTCGGTVGVYLLVKKCGLLLLHHDNGCFMSAPYLDQHGEVDLGLKRGRPLFLNKNRYEEMRKLVLTQKIPVFVARKIDQAFDIGGWVSL</sequence>
<dbReference type="InterPro" id="IPR003126">
    <property type="entry name" value="Znf_UBR"/>
</dbReference>
<keyword evidence="13" id="KW-0012">Acyltransferase</keyword>
<dbReference type="PROSITE" id="PS51157">
    <property type="entry name" value="ZF_UBR"/>
    <property type="match status" value="1"/>
</dbReference>
<feature type="domain" description="UBR-type" evidence="12">
    <location>
        <begin position="135"/>
        <end position="207"/>
    </location>
</feature>
<dbReference type="InterPro" id="IPR042065">
    <property type="entry name" value="E3_ELL-like"/>
</dbReference>
<dbReference type="CDD" id="cd16482">
    <property type="entry name" value="RING-H2_UBR1-like"/>
    <property type="match status" value="1"/>
</dbReference>
<dbReference type="FunFam" id="2.10.110.30:FF:000001">
    <property type="entry name" value="E3 ubiquitin-protein ligase UBR2 isoform 1"/>
    <property type="match status" value="1"/>
</dbReference>
<comment type="caution">
    <text evidence="13">The sequence shown here is derived from an EMBL/GenBank/DDBJ whole genome shotgun (WGS) entry which is preliminary data.</text>
</comment>
<evidence type="ECO:0000256" key="7">
    <source>
        <dbReference type="ARBA" id="ARBA00022833"/>
    </source>
</evidence>
<comment type="pathway">
    <text evidence="2 10">Protein modification; protein ubiquitination.</text>
</comment>
<dbReference type="SUPFAM" id="SSF54736">
    <property type="entry name" value="ClpS-like"/>
    <property type="match status" value="1"/>
</dbReference>
<feature type="compositionally biased region" description="Polar residues" evidence="11">
    <location>
        <begin position="1948"/>
        <end position="1957"/>
    </location>
</feature>
<feature type="region of interest" description="Disordered" evidence="11">
    <location>
        <begin position="442"/>
        <end position="573"/>
    </location>
</feature>
<evidence type="ECO:0000256" key="5">
    <source>
        <dbReference type="ARBA" id="ARBA00022771"/>
    </source>
</evidence>
<feature type="compositionally biased region" description="Basic and acidic residues" evidence="11">
    <location>
        <begin position="1963"/>
        <end position="1972"/>
    </location>
</feature>
<feature type="region of interest" description="Disordered" evidence="11">
    <location>
        <begin position="1932"/>
        <end position="1972"/>
    </location>
</feature>
<keyword evidence="4 10" id="KW-0479">Metal-binding</keyword>
<evidence type="ECO:0000313" key="13">
    <source>
        <dbReference type="EMBL" id="KAJ2866227.1"/>
    </source>
</evidence>
<feature type="region of interest" description="Disordered" evidence="11">
    <location>
        <begin position="1"/>
        <end position="54"/>
    </location>
</feature>